<dbReference type="GO" id="GO:0016829">
    <property type="term" value="F:lyase activity"/>
    <property type="evidence" value="ECO:0007669"/>
    <property type="project" value="UniProtKB-KW"/>
</dbReference>
<dbReference type="STRING" id="1111728.GCA_000427805_01827"/>
<reference evidence="5 7" key="3">
    <citation type="submission" date="2019-03" db="EMBL/GenBank/DDBJ databases">
        <authorList>
            <consortium name="Pathogen Informatics"/>
        </authorList>
    </citation>
    <scope>NUCLEOTIDE SEQUENCE [LARGE SCALE GENOMIC DNA]</scope>
    <source>
        <strain evidence="5 7">NCTC12282</strain>
    </source>
</reference>
<dbReference type="OrthoDB" id="9798736at2"/>
<dbReference type="Pfam" id="PF06857">
    <property type="entry name" value="ACP"/>
    <property type="match status" value="1"/>
</dbReference>
<keyword evidence="3" id="KW-0597">Phosphoprotein</keyword>
<dbReference type="NCBIfam" id="NF009726">
    <property type="entry name" value="PRK13253.1"/>
    <property type="match status" value="1"/>
</dbReference>
<evidence type="ECO:0000256" key="2">
    <source>
        <dbReference type="ARBA" id="ARBA00022490"/>
    </source>
</evidence>
<evidence type="ECO:0000313" key="4">
    <source>
        <dbReference type="EMBL" id="PHI29867.1"/>
    </source>
</evidence>
<keyword evidence="2" id="KW-0963">Cytoplasm</keyword>
<dbReference type="EMBL" id="PDDX01000001">
    <property type="protein sequence ID" value="PHI29867.1"/>
    <property type="molecule type" value="Genomic_DNA"/>
</dbReference>
<dbReference type="NCBIfam" id="TIGR01608">
    <property type="entry name" value="citD"/>
    <property type="match status" value="1"/>
</dbReference>
<keyword evidence="4" id="KW-0456">Lyase</keyword>
<comment type="subcellular location">
    <subcellularLocation>
        <location evidence="1">Cytoplasm</location>
    </subcellularLocation>
</comment>
<dbReference type="GO" id="GO:0005737">
    <property type="term" value="C:cytoplasm"/>
    <property type="evidence" value="ECO:0007669"/>
    <property type="project" value="UniProtKB-SubCell"/>
</dbReference>
<reference evidence="4" key="1">
    <citation type="submission" date="2017-09" db="EMBL/GenBank/DDBJ databases">
        <title>FDA dAtabase for Regulatory Grade micrObial Sequences (FDA-ARGOS): Supporting development and validation of Infectious Disease Dx tests.</title>
        <authorList>
            <person name="Minogue T."/>
            <person name="Wolcott M."/>
            <person name="Wasieloski L."/>
            <person name="Aguilar W."/>
            <person name="Moore D."/>
            <person name="Tallon L.J."/>
            <person name="Sadzewicz L."/>
            <person name="Ott S."/>
            <person name="Zhao X."/>
            <person name="Nagaraj S."/>
            <person name="Vavikolanu K."/>
            <person name="Aluvathingal J."/>
            <person name="Nadendla S."/>
            <person name="Sichtig H."/>
        </authorList>
    </citation>
    <scope>NUCLEOTIDE SEQUENCE</scope>
    <source>
        <strain evidence="4">FDAARGOS_387</strain>
    </source>
</reference>
<evidence type="ECO:0000313" key="7">
    <source>
        <dbReference type="Proteomes" id="UP000373449"/>
    </source>
</evidence>
<accession>A0A2C6DKY9</accession>
<protein>
    <submittedName>
        <fullName evidence="4">Citrate lyase acyl carrier protein</fullName>
    </submittedName>
    <submittedName>
        <fullName evidence="5">Citrate lyase gamma chain</fullName>
    </submittedName>
</protein>
<dbReference type="InterPro" id="IPR023439">
    <property type="entry name" value="Mal_deCO2ase/Cit_lyase_ACP"/>
</dbReference>
<name>A0A2C6DKY9_9GAMM</name>
<dbReference type="InterPro" id="IPR006495">
    <property type="entry name" value="CitD"/>
</dbReference>
<keyword evidence="6" id="KW-1185">Reference proteome</keyword>
<gene>
    <name evidence="4" type="primary">citD</name>
    <name evidence="5" type="synonym">citD_2</name>
    <name evidence="4" type="ORF">CRN84_11190</name>
    <name evidence="5" type="ORF">NCTC12282_03236</name>
</gene>
<proteinExistence type="predicted"/>
<evidence type="ECO:0000313" key="6">
    <source>
        <dbReference type="Proteomes" id="UP000224974"/>
    </source>
</evidence>
<organism evidence="4 6">
    <name type="scientific">Budvicia aquatica</name>
    <dbReference type="NCBI Taxonomy" id="82979"/>
    <lineage>
        <taxon>Bacteria</taxon>
        <taxon>Pseudomonadati</taxon>
        <taxon>Pseudomonadota</taxon>
        <taxon>Gammaproteobacteria</taxon>
        <taxon>Enterobacterales</taxon>
        <taxon>Budviciaceae</taxon>
        <taxon>Budvicia</taxon>
    </lineage>
</organism>
<evidence type="ECO:0000256" key="3">
    <source>
        <dbReference type="ARBA" id="ARBA00022553"/>
    </source>
</evidence>
<dbReference type="EMBL" id="CAADJA010000002">
    <property type="protein sequence ID" value="VFS48516.1"/>
    <property type="molecule type" value="Genomic_DNA"/>
</dbReference>
<dbReference type="AlphaFoldDB" id="A0A2C6DKY9"/>
<dbReference type="RefSeq" id="WP_036016934.1">
    <property type="nucleotide sequence ID" value="NZ_BRLG01000008.1"/>
</dbReference>
<dbReference type="Proteomes" id="UP000224974">
    <property type="component" value="Unassembled WGS sequence"/>
</dbReference>
<sequence length="100" mass="10719">MLNRKGHAGTLESNDILVTIEEQNPGYGIQIELTSIVEAQFGNAIRRTLTNRAVNAGFTDLSIKAVDKGALDCTIQARMDTAIHRAIAIHQTITTATGGN</sequence>
<dbReference type="Proteomes" id="UP000373449">
    <property type="component" value="Unassembled WGS sequence"/>
</dbReference>
<evidence type="ECO:0000256" key="1">
    <source>
        <dbReference type="ARBA" id="ARBA00004496"/>
    </source>
</evidence>
<evidence type="ECO:0000313" key="5">
    <source>
        <dbReference type="EMBL" id="VFS48516.1"/>
    </source>
</evidence>
<reference evidence="6" key="2">
    <citation type="submission" date="2017-09" db="EMBL/GenBank/DDBJ databases">
        <title>FDA dAtabase for Regulatory Grade micrObial Sequences (FDA-ARGOS): Supporting development and validation of Infectious Disease Dx tests.</title>
        <authorList>
            <person name="Minogue T."/>
            <person name="Wolcott M."/>
            <person name="Wasieloski L."/>
            <person name="Aguilar W."/>
            <person name="Moore D."/>
            <person name="Tallon L."/>
            <person name="Sadzewicz L."/>
            <person name="Ott S."/>
            <person name="Zhao X."/>
            <person name="Nagaraj S."/>
            <person name="Vavikolanu K."/>
            <person name="Aluvathingal J."/>
            <person name="Nadendla S."/>
            <person name="Sichtig H."/>
        </authorList>
    </citation>
    <scope>NUCLEOTIDE SEQUENCE [LARGE SCALE GENOMIC DNA]</scope>
    <source>
        <strain evidence="6">FDAARGOS_387</strain>
    </source>
</reference>